<dbReference type="PANTHER" id="PTHR11905">
    <property type="entry name" value="ADAM A DISINTEGRIN AND METALLOPROTEASE DOMAIN"/>
    <property type="match status" value="1"/>
</dbReference>
<dbReference type="GO" id="GO:0004222">
    <property type="term" value="F:metalloendopeptidase activity"/>
    <property type="evidence" value="ECO:0007669"/>
    <property type="project" value="InterPro"/>
</dbReference>
<keyword evidence="4" id="KW-0482">Metalloprotease</keyword>
<feature type="domain" description="Peptidase M12B" evidence="3">
    <location>
        <begin position="91"/>
        <end position="303"/>
    </location>
</feature>
<feature type="binding site" evidence="1">
    <location>
        <position position="250"/>
    </location>
    <ligand>
        <name>Zn(2+)</name>
        <dbReference type="ChEBI" id="CHEBI:29105"/>
        <note>catalytic</note>
    </ligand>
</feature>
<keyword evidence="1" id="KW-0479">Metal-binding</keyword>
<dbReference type="Gene3D" id="3.40.390.10">
    <property type="entry name" value="Collagenase (Catalytic Domain)"/>
    <property type="match status" value="1"/>
</dbReference>
<keyword evidence="4" id="KW-0645">Protease</keyword>
<dbReference type="Pfam" id="PF13688">
    <property type="entry name" value="Reprolysin_5"/>
    <property type="match status" value="1"/>
</dbReference>
<dbReference type="EMBL" id="BLXT01001947">
    <property type="protein sequence ID" value="GFN89681.1"/>
    <property type="molecule type" value="Genomic_DNA"/>
</dbReference>
<feature type="binding site" evidence="1">
    <location>
        <position position="240"/>
    </location>
    <ligand>
        <name>Zn(2+)</name>
        <dbReference type="ChEBI" id="CHEBI:29105"/>
        <note>catalytic</note>
    </ligand>
</feature>
<evidence type="ECO:0000313" key="5">
    <source>
        <dbReference type="Proteomes" id="UP000735302"/>
    </source>
</evidence>
<dbReference type="PANTHER" id="PTHR11905:SF159">
    <property type="entry name" value="ADAM METALLOPROTEASE"/>
    <property type="match status" value="1"/>
</dbReference>
<keyword evidence="5" id="KW-1185">Reference proteome</keyword>
<protein>
    <submittedName>
        <fullName evidence="4">A disintegrin and metalloproteinase with thrombospondin motifs 6</fullName>
    </submittedName>
</protein>
<dbReference type="PROSITE" id="PS50215">
    <property type="entry name" value="ADAM_MEPRO"/>
    <property type="match status" value="1"/>
</dbReference>
<dbReference type="SUPFAM" id="SSF55486">
    <property type="entry name" value="Metalloproteases ('zincins'), catalytic domain"/>
    <property type="match status" value="1"/>
</dbReference>
<name>A0AAV3Z530_9GAST</name>
<evidence type="ECO:0000259" key="3">
    <source>
        <dbReference type="PROSITE" id="PS50215"/>
    </source>
</evidence>
<sequence>MIDGLKDAQSGNQDQEEETGTDRKQDGWMTSGEQQVHSGRGRHKIGGNGRHLQRATSCSGWTKPLMAAMWLTAFGAGADDGDDIDEAPVHHILDVLAVVDKPMLDYWIEAPGAGSREKVIEEIKSLFFEINFVFQSLREFNLNVEIRLEDIVFPNSSIVPVVKVENNVVDSITAGMSFARYLNQHRYTYDHAMYITKYDLHGYGVKDTKGVGKVNSACKNFSISRIEGRRDYNTVRIAAHELGHCLGANHDNVKDSKCKGKYIMSTGVKPAGDPKFWYFSKCTATAIKKYIKSLGKNNCLERSNNPSIISKRMGELVDKDDMCRRLYGSKVSPFYASGDKLCYKLRCLSQQPVEPCVTPEGVKCAQNKKCFMGHCV</sequence>
<evidence type="ECO:0000256" key="1">
    <source>
        <dbReference type="PROSITE-ProRule" id="PRU00276"/>
    </source>
</evidence>
<proteinExistence type="predicted"/>
<organism evidence="4 5">
    <name type="scientific">Plakobranchus ocellatus</name>
    <dbReference type="NCBI Taxonomy" id="259542"/>
    <lineage>
        <taxon>Eukaryota</taxon>
        <taxon>Metazoa</taxon>
        <taxon>Spiralia</taxon>
        <taxon>Lophotrochozoa</taxon>
        <taxon>Mollusca</taxon>
        <taxon>Gastropoda</taxon>
        <taxon>Heterobranchia</taxon>
        <taxon>Euthyneura</taxon>
        <taxon>Panpulmonata</taxon>
        <taxon>Sacoglossa</taxon>
        <taxon>Placobranchoidea</taxon>
        <taxon>Plakobranchidae</taxon>
        <taxon>Plakobranchus</taxon>
    </lineage>
</organism>
<dbReference type="GO" id="GO:0006509">
    <property type="term" value="P:membrane protein ectodomain proteolysis"/>
    <property type="evidence" value="ECO:0007669"/>
    <property type="project" value="TreeGrafter"/>
</dbReference>
<comment type="caution">
    <text evidence="4">The sequence shown here is derived from an EMBL/GenBank/DDBJ whole genome shotgun (WGS) entry which is preliminary data.</text>
</comment>
<reference evidence="4 5" key="1">
    <citation type="journal article" date="2021" name="Elife">
        <title>Chloroplast acquisition without the gene transfer in kleptoplastic sea slugs, Plakobranchus ocellatus.</title>
        <authorList>
            <person name="Maeda T."/>
            <person name="Takahashi S."/>
            <person name="Yoshida T."/>
            <person name="Shimamura S."/>
            <person name="Takaki Y."/>
            <person name="Nagai Y."/>
            <person name="Toyoda A."/>
            <person name="Suzuki Y."/>
            <person name="Arimoto A."/>
            <person name="Ishii H."/>
            <person name="Satoh N."/>
            <person name="Nishiyama T."/>
            <person name="Hasebe M."/>
            <person name="Maruyama T."/>
            <person name="Minagawa J."/>
            <person name="Obokata J."/>
            <person name="Shigenobu S."/>
        </authorList>
    </citation>
    <scope>NUCLEOTIDE SEQUENCE [LARGE SCALE GENOMIC DNA]</scope>
</reference>
<evidence type="ECO:0000256" key="2">
    <source>
        <dbReference type="SAM" id="MobiDB-lite"/>
    </source>
</evidence>
<dbReference type="Gene3D" id="3.40.1620.60">
    <property type="match status" value="1"/>
</dbReference>
<keyword evidence="1" id="KW-0862">Zinc</keyword>
<dbReference type="InterPro" id="IPR001590">
    <property type="entry name" value="Peptidase_M12B"/>
</dbReference>
<evidence type="ECO:0000313" key="4">
    <source>
        <dbReference type="EMBL" id="GFN89681.1"/>
    </source>
</evidence>
<comment type="caution">
    <text evidence="1">Lacks conserved residue(s) required for the propagation of feature annotation.</text>
</comment>
<feature type="active site" evidence="1">
    <location>
        <position position="241"/>
    </location>
</feature>
<dbReference type="GO" id="GO:0046872">
    <property type="term" value="F:metal ion binding"/>
    <property type="evidence" value="ECO:0007669"/>
    <property type="project" value="UniProtKB-KW"/>
</dbReference>
<feature type="binding site" evidence="1">
    <location>
        <position position="244"/>
    </location>
    <ligand>
        <name>Zn(2+)</name>
        <dbReference type="ChEBI" id="CHEBI:29105"/>
        <note>catalytic</note>
    </ligand>
</feature>
<accession>A0AAV3Z530</accession>
<feature type="region of interest" description="Disordered" evidence="2">
    <location>
        <begin position="1"/>
        <end position="50"/>
    </location>
</feature>
<dbReference type="Proteomes" id="UP000735302">
    <property type="component" value="Unassembled WGS sequence"/>
</dbReference>
<dbReference type="InterPro" id="IPR024079">
    <property type="entry name" value="MetalloPept_cat_dom_sf"/>
</dbReference>
<dbReference type="AlphaFoldDB" id="A0AAV3Z530"/>
<gene>
    <name evidence="4" type="ORF">PoB_001618700</name>
</gene>
<keyword evidence="4" id="KW-0378">Hydrolase</keyword>